<dbReference type="EMBL" id="CADCTZ010000112">
    <property type="protein sequence ID" value="CAA9310822.1"/>
    <property type="molecule type" value="Genomic_DNA"/>
</dbReference>
<dbReference type="GO" id="GO:0008643">
    <property type="term" value="P:carbohydrate transport"/>
    <property type="evidence" value="ECO:0007669"/>
    <property type="project" value="InterPro"/>
</dbReference>
<dbReference type="SUPFAM" id="SSF56935">
    <property type="entry name" value="Porins"/>
    <property type="match status" value="1"/>
</dbReference>
<dbReference type="GO" id="GO:0015288">
    <property type="term" value="F:porin activity"/>
    <property type="evidence" value="ECO:0007669"/>
    <property type="project" value="InterPro"/>
</dbReference>
<dbReference type="Gene3D" id="2.40.160.180">
    <property type="entry name" value="Carbohydrate-selective porin OprB"/>
    <property type="match status" value="1"/>
</dbReference>
<protein>
    <submittedName>
        <fullName evidence="5">Porin</fullName>
    </submittedName>
</protein>
<dbReference type="Pfam" id="PF04966">
    <property type="entry name" value="OprB"/>
    <property type="match status" value="1"/>
</dbReference>
<dbReference type="InterPro" id="IPR038673">
    <property type="entry name" value="OprB_sf"/>
</dbReference>
<reference evidence="5" key="1">
    <citation type="submission" date="2020-02" db="EMBL/GenBank/DDBJ databases">
        <authorList>
            <person name="Meier V. D."/>
        </authorList>
    </citation>
    <scope>NUCLEOTIDE SEQUENCE</scope>
    <source>
        <strain evidence="5">AVDCRST_MAG84</strain>
    </source>
</reference>
<dbReference type="PANTHER" id="PTHR43308">
    <property type="entry name" value="OUTER MEMBRANE PROTEIN ALPHA-RELATED"/>
    <property type="match status" value="1"/>
</dbReference>
<comment type="similarity">
    <text evidence="1 2">Belongs to the OprB family.</text>
</comment>
<dbReference type="Pfam" id="PF00395">
    <property type="entry name" value="SLH"/>
    <property type="match status" value="1"/>
</dbReference>
<proteinExistence type="inferred from homology"/>
<dbReference type="InterPro" id="IPR051465">
    <property type="entry name" value="Cell_Envelope_Struct_Comp"/>
</dbReference>
<accession>A0A6J4KNC8</accession>
<feature type="domain" description="SLH" evidence="4">
    <location>
        <begin position="214"/>
        <end position="278"/>
    </location>
</feature>
<gene>
    <name evidence="5" type="ORF">AVDCRST_MAG84-764</name>
</gene>
<name>A0A6J4KNC8_9CYAN</name>
<dbReference type="NCBIfam" id="NF033921">
    <property type="entry name" value="por_somb"/>
    <property type="match status" value="1"/>
</dbReference>
<evidence type="ECO:0000313" key="5">
    <source>
        <dbReference type="EMBL" id="CAA9310822.1"/>
    </source>
</evidence>
<evidence type="ECO:0000256" key="3">
    <source>
        <dbReference type="SAM" id="MobiDB-lite"/>
    </source>
</evidence>
<feature type="compositionally biased region" description="Polar residues" evidence="3">
    <location>
        <begin position="123"/>
        <end position="151"/>
    </location>
</feature>
<dbReference type="PANTHER" id="PTHR43308:SF1">
    <property type="entry name" value="OUTER MEMBRANE PROTEIN ALPHA"/>
    <property type="match status" value="1"/>
</dbReference>
<evidence type="ECO:0000259" key="4">
    <source>
        <dbReference type="PROSITE" id="PS51272"/>
    </source>
</evidence>
<evidence type="ECO:0000256" key="2">
    <source>
        <dbReference type="RuleBase" id="RU363072"/>
    </source>
</evidence>
<sequence>MKAHLFFSASGIGLVYLLVGSLPLAAMPLVPEKQTLGTEGLKELETEISLNTSSVDNPVKIPGIDELKPADAVEVENTGEIPVSTAKELAPLPQENPQLNPRQTATFTAENTPENSLKLAEKTANSEPASVTEEISVTPSQNQQTPAEFTAETSVIPAQNPAAPAIAQTGISAPVPTETSTAQKLAQIENSSSLEPAATNSETEESIELQQVTSVSQLSDVRPTDWAFQALQSLVETYGCIAGYPDGTFRGNRAMTRYEFAAGLNACLDKVSELIRASTSNLATKEDLAALQRLQDEFAAELATLRGPVDTLEARAAAIEANEFSTTSKLSGEAIFSVADTTKNNNSDTQTVLNYRVRLNLLSSFTGKDTLITGLQAYNIRSFGPNLGLSTGAFSGLSDSQAKLSFEPQFPGINPETLSSIDANTVELYKLLYVFPVSNSITLFAGPKAETSDAFPAITPFAGEGQEAVSRFAGYNPVVRVSGGTSGRGLASAGGFIWNISRRLNLTALYGSANAALPVDLGFPATPLGAGAFEGSTVAAAQLTIKPTSSIDIGLNYAYSRHKLNILATGLGDADLGSILGPDREPVNGGVRLNSFGGTATWRFSPKIAISTYGGWIVADAERSNASTTFNSWMVGFHFRDLFAQGNNAGILFGQPLERDSVSGGARFQQNRATPYHLEAYYRFQVNDNISITPGAFVLFNPEGTKDNDTVGVGVLRTTFTF</sequence>
<dbReference type="InterPro" id="IPR007049">
    <property type="entry name" value="Carb-sel_porin_OprB"/>
</dbReference>
<evidence type="ECO:0000256" key="1">
    <source>
        <dbReference type="ARBA" id="ARBA00008769"/>
    </source>
</evidence>
<dbReference type="PROSITE" id="PS51272">
    <property type="entry name" value="SLH"/>
    <property type="match status" value="1"/>
</dbReference>
<organism evidence="5">
    <name type="scientific">uncultured Microcoleus sp</name>
    <dbReference type="NCBI Taxonomy" id="259945"/>
    <lineage>
        <taxon>Bacteria</taxon>
        <taxon>Bacillati</taxon>
        <taxon>Cyanobacteriota</taxon>
        <taxon>Cyanophyceae</taxon>
        <taxon>Oscillatoriophycideae</taxon>
        <taxon>Oscillatoriales</taxon>
        <taxon>Microcoleaceae</taxon>
        <taxon>Microcoleus</taxon>
        <taxon>environmental samples</taxon>
    </lineage>
</organism>
<dbReference type="GO" id="GO:0016020">
    <property type="term" value="C:membrane"/>
    <property type="evidence" value="ECO:0007669"/>
    <property type="project" value="InterPro"/>
</dbReference>
<dbReference type="InterPro" id="IPR047684">
    <property type="entry name" value="Por_som-like"/>
</dbReference>
<dbReference type="InterPro" id="IPR001119">
    <property type="entry name" value="SLH_dom"/>
</dbReference>
<dbReference type="AlphaFoldDB" id="A0A6J4KNC8"/>
<feature type="region of interest" description="Disordered" evidence="3">
    <location>
        <begin position="121"/>
        <end position="151"/>
    </location>
</feature>